<evidence type="ECO:0000256" key="10">
    <source>
        <dbReference type="ARBA" id="ARBA00025631"/>
    </source>
</evidence>
<evidence type="ECO:0000256" key="5">
    <source>
        <dbReference type="ARBA" id="ARBA00022794"/>
    </source>
</evidence>
<comment type="caution">
    <text evidence="13">The sequence shown here is derived from an EMBL/GenBank/DDBJ whole genome shotgun (WGS) entry which is preliminary data.</text>
</comment>
<dbReference type="GO" id="GO:0035869">
    <property type="term" value="C:ciliary transition zone"/>
    <property type="evidence" value="ECO:0007669"/>
    <property type="project" value="TreeGrafter"/>
</dbReference>
<feature type="region of interest" description="Disordered" evidence="11">
    <location>
        <begin position="147"/>
        <end position="214"/>
    </location>
</feature>
<keyword evidence="4 12" id="KW-0812">Transmembrane</keyword>
<reference evidence="13 14" key="1">
    <citation type="journal article" date="2023" name="Commun. Biol.">
        <title>Reorganization of the ancestral sex-determining regions during the evolution of trioecy in Pleodorina starrii.</title>
        <authorList>
            <person name="Takahashi K."/>
            <person name="Suzuki S."/>
            <person name="Kawai-Toyooka H."/>
            <person name="Yamamoto K."/>
            <person name="Hamaji T."/>
            <person name="Ootsuki R."/>
            <person name="Yamaguchi H."/>
            <person name="Kawachi M."/>
            <person name="Higashiyama T."/>
            <person name="Nozaki H."/>
        </authorList>
    </citation>
    <scope>NUCLEOTIDE SEQUENCE [LARGE SCALE GENOMIC DNA]</scope>
    <source>
        <strain evidence="13 14">NIES-4479</strain>
    </source>
</reference>
<organism evidence="13 14">
    <name type="scientific">Pleodorina starrii</name>
    <dbReference type="NCBI Taxonomy" id="330485"/>
    <lineage>
        <taxon>Eukaryota</taxon>
        <taxon>Viridiplantae</taxon>
        <taxon>Chlorophyta</taxon>
        <taxon>core chlorophytes</taxon>
        <taxon>Chlorophyceae</taxon>
        <taxon>CS clade</taxon>
        <taxon>Chlamydomonadales</taxon>
        <taxon>Volvocaceae</taxon>
        <taxon>Pleodorina</taxon>
    </lineage>
</organism>
<evidence type="ECO:0000256" key="6">
    <source>
        <dbReference type="ARBA" id="ARBA00022989"/>
    </source>
</evidence>
<dbReference type="Pfam" id="PF15383">
    <property type="entry name" value="TMEM237"/>
    <property type="match status" value="1"/>
</dbReference>
<dbReference type="InterPro" id="IPR029409">
    <property type="entry name" value="TMEM237"/>
</dbReference>
<evidence type="ECO:0000256" key="7">
    <source>
        <dbReference type="ARBA" id="ARBA00023069"/>
    </source>
</evidence>
<dbReference type="GO" id="GO:0060271">
    <property type="term" value="P:cilium assembly"/>
    <property type="evidence" value="ECO:0007669"/>
    <property type="project" value="TreeGrafter"/>
</dbReference>
<dbReference type="EMBL" id="BRXU01000015">
    <property type="protein sequence ID" value="GLC56363.1"/>
    <property type="molecule type" value="Genomic_DNA"/>
</dbReference>
<dbReference type="Proteomes" id="UP001165080">
    <property type="component" value="Unassembled WGS sequence"/>
</dbReference>
<evidence type="ECO:0000256" key="3">
    <source>
        <dbReference type="ARBA" id="ARBA00008783"/>
    </source>
</evidence>
<keyword evidence="5" id="KW-0970">Cilium biogenesis/degradation</keyword>
<dbReference type="PANTHER" id="PTHR28388">
    <property type="entry name" value="TRANSMEMBRANE PROTEIN 237"/>
    <property type="match status" value="1"/>
</dbReference>
<evidence type="ECO:0000256" key="8">
    <source>
        <dbReference type="ARBA" id="ARBA00023136"/>
    </source>
</evidence>
<comment type="subcellular location">
    <subcellularLocation>
        <location evidence="1">Cell projection</location>
        <location evidence="1">Cilium</location>
    </subcellularLocation>
    <subcellularLocation>
        <location evidence="2">Membrane</location>
        <topology evidence="2">Multi-pass membrane protein</topology>
    </subcellularLocation>
</comment>
<dbReference type="AlphaFoldDB" id="A0A9W6BQL7"/>
<keyword evidence="8 12" id="KW-0472">Membrane</keyword>
<accession>A0A9W6BQL7</accession>
<sequence>MVQPTRAPGVRLASAANAVNAAAQPAADPFAVLDAQRHQQPPGPDDEVQYGLALELLNNQEPGFPGPEALTEQRGRWPRGDAPVARLGATSSGAPPSNAVPLDPFTVMELAASQAGLPEPDYGLVAELRNREPPDPFASDYGLAAEVARRRSRSPSPLARGGGVLPPLRARRRLDPVMPPPDSEGGGDPLRNEQGSNGLADEIAARQRQDAADMAEPFGAAARVGELDPFAMADEQLKVPRELLEPYEASQQELPGEDVRLKTPADGAADASAFTRDEQQYGIAEELGAEPATATVTEQQVADPVGAPLPGQAWVAEQGEPPEPPGHKYVFDEDTGMLTTTAGGQGDGGRVARQYIEDEATGIFYKLQSKRRKLFGLLRRKPHAVVEEDEEEEDDKGFRGRLRRMLVVLTNICNVLGMFAQGLVGGFALLNFFMTYMLYGSSNMRKFLSYYAPLAQNSNRIYYALITLAVISSTSRLAYDKLRNFEPRRLQLGPVDYVQLLLYVIAYVTSVLCTPLDDELTYEANRNPRFYELTWTSGFKRRVSLWHSLNIVRTLCVGLAWLLTCYQTSPYIFETTLRADLRAMRRQQALLQSLSGSGAPQSALAHKTA</sequence>
<evidence type="ECO:0000256" key="9">
    <source>
        <dbReference type="ARBA" id="ARBA00023273"/>
    </source>
</evidence>
<evidence type="ECO:0000313" key="14">
    <source>
        <dbReference type="Proteomes" id="UP001165080"/>
    </source>
</evidence>
<proteinExistence type="inferred from homology"/>
<dbReference type="PANTHER" id="PTHR28388:SF1">
    <property type="entry name" value="TRANSMEMBRANE PROTEIN 237"/>
    <property type="match status" value="1"/>
</dbReference>
<evidence type="ECO:0000256" key="12">
    <source>
        <dbReference type="SAM" id="Phobius"/>
    </source>
</evidence>
<evidence type="ECO:0000256" key="4">
    <source>
        <dbReference type="ARBA" id="ARBA00022692"/>
    </source>
</evidence>
<keyword evidence="7" id="KW-0969">Cilium</keyword>
<protein>
    <submittedName>
        <fullName evidence="13">Uncharacterized protein</fullName>
    </submittedName>
</protein>
<evidence type="ECO:0000256" key="1">
    <source>
        <dbReference type="ARBA" id="ARBA00004138"/>
    </source>
</evidence>
<evidence type="ECO:0000256" key="2">
    <source>
        <dbReference type="ARBA" id="ARBA00004141"/>
    </source>
</evidence>
<comment type="similarity">
    <text evidence="3">Belongs to the TMEM237 family.</text>
</comment>
<keyword evidence="14" id="KW-1185">Reference proteome</keyword>
<feature type="transmembrane region" description="Helical" evidence="12">
    <location>
        <begin position="461"/>
        <end position="479"/>
    </location>
</feature>
<evidence type="ECO:0000313" key="13">
    <source>
        <dbReference type="EMBL" id="GLC56363.1"/>
    </source>
</evidence>
<keyword evidence="6 12" id="KW-1133">Transmembrane helix</keyword>
<keyword evidence="9" id="KW-0966">Cell projection</keyword>
<name>A0A9W6BQL7_9CHLO</name>
<evidence type="ECO:0000256" key="11">
    <source>
        <dbReference type="SAM" id="MobiDB-lite"/>
    </source>
</evidence>
<gene>
    <name evidence="13" type="primary">PLEST003745</name>
    <name evidence="13" type="ORF">PLESTB_001096600</name>
</gene>
<feature type="transmembrane region" description="Helical" evidence="12">
    <location>
        <begin position="406"/>
        <end position="439"/>
    </location>
</feature>
<comment type="function">
    <text evidence="10">Component of the transition zone in primary cilia. Required for ciliogenesis.</text>
</comment>
<dbReference type="GO" id="GO:0016020">
    <property type="term" value="C:membrane"/>
    <property type="evidence" value="ECO:0007669"/>
    <property type="project" value="UniProtKB-SubCell"/>
</dbReference>